<dbReference type="GO" id="GO:0002028">
    <property type="term" value="P:regulation of sodium ion transport"/>
    <property type="evidence" value="ECO:0007669"/>
    <property type="project" value="UniProtKB-UniRule"/>
</dbReference>
<dbReference type="EnsemblMetazoa" id="HelroT92770">
    <property type="protein sequence ID" value="HelroP92770"/>
    <property type="gene ID" value="HelroG92770"/>
</dbReference>
<evidence type="ECO:0000256" key="4">
    <source>
        <dbReference type="ARBA" id="ARBA00022692"/>
    </source>
</evidence>
<dbReference type="CTD" id="20217405"/>
<dbReference type="InParanoid" id="T1G8K8"/>
<evidence type="ECO:0000313" key="9">
    <source>
        <dbReference type="EnsemblMetazoa" id="HelroP92770"/>
    </source>
</evidence>
<evidence type="ECO:0000256" key="2">
    <source>
        <dbReference type="ARBA" id="ARBA00006364"/>
    </source>
</evidence>
<evidence type="ECO:0000256" key="1">
    <source>
        <dbReference type="ARBA" id="ARBA00004651"/>
    </source>
</evidence>
<evidence type="ECO:0000313" key="10">
    <source>
        <dbReference type="Proteomes" id="UP000015101"/>
    </source>
</evidence>
<dbReference type="eggNOG" id="KOG4556">
    <property type="taxonomic scope" value="Eukaryota"/>
</dbReference>
<evidence type="ECO:0000256" key="6">
    <source>
        <dbReference type="ARBA" id="ARBA00023136"/>
    </source>
</evidence>
<reference evidence="10" key="1">
    <citation type="submission" date="2012-12" db="EMBL/GenBank/DDBJ databases">
        <authorList>
            <person name="Hellsten U."/>
            <person name="Grimwood J."/>
            <person name="Chapman J.A."/>
            <person name="Shapiro H."/>
            <person name="Aerts A."/>
            <person name="Otillar R.P."/>
            <person name="Terry A.Y."/>
            <person name="Boore J.L."/>
            <person name="Simakov O."/>
            <person name="Marletaz F."/>
            <person name="Cho S.-J."/>
            <person name="Edsinger-Gonzales E."/>
            <person name="Havlak P."/>
            <person name="Kuo D.-H."/>
            <person name="Larsson T."/>
            <person name="Lv J."/>
            <person name="Arendt D."/>
            <person name="Savage R."/>
            <person name="Osoegawa K."/>
            <person name="de Jong P."/>
            <person name="Lindberg D.R."/>
            <person name="Seaver E.C."/>
            <person name="Weisblat D.A."/>
            <person name="Putnam N.H."/>
            <person name="Grigoriev I.V."/>
            <person name="Rokhsar D.S."/>
        </authorList>
    </citation>
    <scope>NUCLEOTIDE SEQUENCE</scope>
</reference>
<dbReference type="PANTHER" id="PTHR13084">
    <property type="entry name" value="T-CELL LYMPHOMA BREAKPOINT-ASSOCIATED TARGET 1-RELATED"/>
    <property type="match status" value="1"/>
</dbReference>
<dbReference type="KEGG" id="hro:HELRODRAFT_92770"/>
<proteinExistence type="inferred from homology"/>
<keyword evidence="6 7" id="KW-0472">Membrane</keyword>
<gene>
    <name evidence="9" type="primary">20217405</name>
    <name evidence="8" type="ORF">HELRODRAFT_92770</name>
</gene>
<dbReference type="RefSeq" id="XP_009026162.1">
    <property type="nucleotide sequence ID" value="XM_009027914.1"/>
</dbReference>
<comment type="subcellular location">
    <subcellularLocation>
        <location evidence="1 7">Cell membrane</location>
        <topology evidence="1 7">Multi-pass membrane protein</topology>
    </subcellularLocation>
</comment>
<comment type="caution">
    <text evidence="7">Lacks conserved residue(s) required for the propagation of feature annotation.</text>
</comment>
<dbReference type="EMBL" id="AMQM01010106">
    <property type="status" value="NOT_ANNOTATED_CDS"/>
    <property type="molecule type" value="Genomic_DNA"/>
</dbReference>
<dbReference type="AlphaFoldDB" id="T1G8K8"/>
<evidence type="ECO:0000256" key="7">
    <source>
        <dbReference type="RuleBase" id="RU368041"/>
    </source>
</evidence>
<feature type="transmembrane region" description="Helical" evidence="7">
    <location>
        <begin position="33"/>
        <end position="54"/>
    </location>
</feature>
<keyword evidence="4 7" id="KW-0812">Transmembrane</keyword>
<evidence type="ECO:0000256" key="5">
    <source>
        <dbReference type="ARBA" id="ARBA00022989"/>
    </source>
</evidence>
<reference evidence="8 10" key="2">
    <citation type="journal article" date="2013" name="Nature">
        <title>Insights into bilaterian evolution from three spiralian genomes.</title>
        <authorList>
            <person name="Simakov O."/>
            <person name="Marletaz F."/>
            <person name="Cho S.J."/>
            <person name="Edsinger-Gonzales E."/>
            <person name="Havlak P."/>
            <person name="Hellsten U."/>
            <person name="Kuo D.H."/>
            <person name="Larsson T."/>
            <person name="Lv J."/>
            <person name="Arendt D."/>
            <person name="Savage R."/>
            <person name="Osoegawa K."/>
            <person name="de Jong P."/>
            <person name="Grimwood J."/>
            <person name="Chapman J.A."/>
            <person name="Shapiro H."/>
            <person name="Aerts A."/>
            <person name="Otillar R.P."/>
            <person name="Terry A.Y."/>
            <person name="Boore J.L."/>
            <person name="Grigoriev I.V."/>
            <person name="Lindberg D.R."/>
            <person name="Seaver E.C."/>
            <person name="Weisblat D.A."/>
            <person name="Putnam N.H."/>
            <person name="Rokhsar D.S."/>
        </authorList>
    </citation>
    <scope>NUCLEOTIDE SEQUENCE</scope>
</reference>
<dbReference type="Pfam" id="PF05640">
    <property type="entry name" value="NKAIN"/>
    <property type="match status" value="1"/>
</dbReference>
<name>T1G8K8_HELRO</name>
<dbReference type="PANTHER" id="PTHR13084:SF6">
    <property type="entry name" value="SODIUM_POTASSIUM-TRANSPORTING ATPASE SUBUNIT BETA-1-INTERACTING PROTEIN"/>
    <property type="match status" value="1"/>
</dbReference>
<accession>T1G8K8</accession>
<organism evidence="9 10">
    <name type="scientific">Helobdella robusta</name>
    <name type="common">Californian leech</name>
    <dbReference type="NCBI Taxonomy" id="6412"/>
    <lineage>
        <taxon>Eukaryota</taxon>
        <taxon>Metazoa</taxon>
        <taxon>Spiralia</taxon>
        <taxon>Lophotrochozoa</taxon>
        <taxon>Annelida</taxon>
        <taxon>Clitellata</taxon>
        <taxon>Hirudinea</taxon>
        <taxon>Rhynchobdellida</taxon>
        <taxon>Glossiphoniidae</taxon>
        <taxon>Helobdella</taxon>
    </lineage>
</organism>
<comment type="similarity">
    <text evidence="2 7">Belongs to the NKAIN family.</text>
</comment>
<feature type="transmembrane region" description="Helical" evidence="7">
    <location>
        <begin position="61"/>
        <end position="84"/>
    </location>
</feature>
<evidence type="ECO:0000313" key="8">
    <source>
        <dbReference type="EMBL" id="ESN95739.1"/>
    </source>
</evidence>
<reference evidence="9" key="3">
    <citation type="submission" date="2015-06" db="UniProtKB">
        <authorList>
            <consortium name="EnsemblMetazoa"/>
        </authorList>
    </citation>
    <scope>IDENTIFICATION</scope>
</reference>
<dbReference type="HOGENOM" id="CLU_090781_1_0_1"/>
<dbReference type="GeneID" id="20217405"/>
<sequence length="96" mass="11286">MICSMKCFFILFCAFLLVLTVERQIFDVLGSLWLSVIANSLHILFTVIGIIGALKYHRKILIFFTLWCLVWISWNVVVICFYHNAGLLHRVSYYCY</sequence>
<dbReference type="InterPro" id="IPR008516">
    <property type="entry name" value="Na/K-Atpase_Interacting"/>
</dbReference>
<evidence type="ECO:0000256" key="3">
    <source>
        <dbReference type="ARBA" id="ARBA00022475"/>
    </source>
</evidence>
<keyword evidence="3 7" id="KW-1003">Cell membrane</keyword>
<dbReference type="OrthoDB" id="10050321at2759"/>
<dbReference type="Proteomes" id="UP000015101">
    <property type="component" value="Unassembled WGS sequence"/>
</dbReference>
<keyword evidence="5 7" id="KW-1133">Transmembrane helix</keyword>
<protein>
    <recommendedName>
        <fullName evidence="7">Sodium/potassium-transporting ATPase subunit beta-1-interacting protein</fullName>
        <shortName evidence="7">Na(+)/K(+)-transporting ATPase subunit beta-1-interacting protein</shortName>
    </recommendedName>
</protein>
<dbReference type="OMA" id="SHQYIIN"/>
<keyword evidence="10" id="KW-1185">Reference proteome</keyword>
<dbReference type="EMBL" id="KB097509">
    <property type="protein sequence ID" value="ESN95739.1"/>
    <property type="molecule type" value="Genomic_DNA"/>
</dbReference>
<dbReference type="GO" id="GO:0005886">
    <property type="term" value="C:plasma membrane"/>
    <property type="evidence" value="ECO:0007669"/>
    <property type="project" value="UniProtKB-SubCell"/>
</dbReference>